<organism evidence="2 3">
    <name type="scientific">Actinacidiphila yanglinensis</name>
    <dbReference type="NCBI Taxonomy" id="310779"/>
    <lineage>
        <taxon>Bacteria</taxon>
        <taxon>Bacillati</taxon>
        <taxon>Actinomycetota</taxon>
        <taxon>Actinomycetes</taxon>
        <taxon>Kitasatosporales</taxon>
        <taxon>Streptomycetaceae</taxon>
        <taxon>Actinacidiphila</taxon>
    </lineage>
</organism>
<dbReference type="AlphaFoldDB" id="A0A1H6D7A4"/>
<feature type="region of interest" description="Disordered" evidence="1">
    <location>
        <begin position="45"/>
        <end position="83"/>
    </location>
</feature>
<evidence type="ECO:0000313" key="2">
    <source>
        <dbReference type="EMBL" id="SEG81141.1"/>
    </source>
</evidence>
<dbReference type="Proteomes" id="UP000236754">
    <property type="component" value="Unassembled WGS sequence"/>
</dbReference>
<protein>
    <submittedName>
        <fullName evidence="2">Uncharacterized protein</fullName>
    </submittedName>
</protein>
<evidence type="ECO:0000313" key="3">
    <source>
        <dbReference type="Proteomes" id="UP000236754"/>
    </source>
</evidence>
<feature type="compositionally biased region" description="Gly residues" evidence="1">
    <location>
        <begin position="55"/>
        <end position="64"/>
    </location>
</feature>
<gene>
    <name evidence="2" type="ORF">SAMN05216223_112175</name>
</gene>
<evidence type="ECO:0000256" key="1">
    <source>
        <dbReference type="SAM" id="MobiDB-lite"/>
    </source>
</evidence>
<name>A0A1H6D7A4_9ACTN</name>
<reference evidence="2 3" key="1">
    <citation type="submission" date="2016-10" db="EMBL/GenBank/DDBJ databases">
        <authorList>
            <person name="de Groot N.N."/>
        </authorList>
    </citation>
    <scope>NUCLEOTIDE SEQUENCE [LARGE SCALE GENOMIC DNA]</scope>
    <source>
        <strain evidence="2 3">CGMCC 4.2023</strain>
    </source>
</reference>
<proteinExistence type="predicted"/>
<sequence>MTSGPAPGTVFRVVWVPGTDRLRGWCWCGAERESDDPVELWESLLAHPGTHPGPHSGGPLGRHPGGLSDLPATSPAAPRTAGV</sequence>
<dbReference type="EMBL" id="FNVU01000012">
    <property type="protein sequence ID" value="SEG81141.1"/>
    <property type="molecule type" value="Genomic_DNA"/>
</dbReference>
<dbReference type="OrthoDB" id="4242542at2"/>
<accession>A0A1H6D7A4</accession>
<keyword evidence="3" id="KW-1185">Reference proteome</keyword>
<dbReference type="RefSeq" id="WP_103888454.1">
    <property type="nucleotide sequence ID" value="NZ_FNVU01000012.1"/>
</dbReference>